<dbReference type="eggNOG" id="COG4814">
    <property type="taxonomic scope" value="Bacteria"/>
</dbReference>
<dbReference type="PATRIC" id="fig|1449336.4.peg.560"/>
<dbReference type="InterPro" id="IPR010315">
    <property type="entry name" value="DUF915_hydro-like"/>
</dbReference>
<accession>A0A0R2I595</accession>
<keyword evidence="2" id="KW-1185">Reference proteome</keyword>
<reference evidence="1 2" key="1">
    <citation type="journal article" date="2015" name="Genome Announc.">
        <title>Expanding the biotechnology potential of lactobacilli through comparative genomics of 213 strains and associated genera.</title>
        <authorList>
            <person name="Sun Z."/>
            <person name="Harris H.M."/>
            <person name="McCann A."/>
            <person name="Guo C."/>
            <person name="Argimon S."/>
            <person name="Zhang W."/>
            <person name="Yang X."/>
            <person name="Jeffery I.B."/>
            <person name="Cooney J.C."/>
            <person name="Kagawa T.F."/>
            <person name="Liu W."/>
            <person name="Song Y."/>
            <person name="Salvetti E."/>
            <person name="Wrobel A."/>
            <person name="Rasinkangas P."/>
            <person name="Parkhill J."/>
            <person name="Rea M.C."/>
            <person name="O'Sullivan O."/>
            <person name="Ritari J."/>
            <person name="Douillard F.P."/>
            <person name="Paul Ross R."/>
            <person name="Yang R."/>
            <person name="Briner A.E."/>
            <person name="Felis G.E."/>
            <person name="de Vos W.M."/>
            <person name="Barrangou R."/>
            <person name="Klaenhammer T.R."/>
            <person name="Caufield P.W."/>
            <person name="Cui Y."/>
            <person name="Zhang H."/>
            <person name="O'Toole P.W."/>
        </authorList>
    </citation>
    <scope>NUCLEOTIDE SEQUENCE [LARGE SCALE GENOMIC DNA]</scope>
    <source>
        <strain evidence="1 2">DSM 20623</strain>
    </source>
</reference>
<name>A0A0R2I595_CARDV</name>
<dbReference type="GeneID" id="89587840"/>
<dbReference type="Proteomes" id="UP000051658">
    <property type="component" value="Unassembled WGS sequence"/>
</dbReference>
<dbReference type="AlphaFoldDB" id="A0A0R2I595"/>
<organism evidence="1 2">
    <name type="scientific">Carnobacterium divergens DSM 20623</name>
    <dbReference type="NCBI Taxonomy" id="1449336"/>
    <lineage>
        <taxon>Bacteria</taxon>
        <taxon>Bacillati</taxon>
        <taxon>Bacillota</taxon>
        <taxon>Bacilli</taxon>
        <taxon>Lactobacillales</taxon>
        <taxon>Carnobacteriaceae</taxon>
        <taxon>Carnobacterium</taxon>
    </lineage>
</organism>
<gene>
    <name evidence="1" type="ORF">IV74_GL000548</name>
</gene>
<comment type="caution">
    <text evidence="1">The sequence shown here is derived from an EMBL/GenBank/DDBJ whole genome shotgun (WGS) entry which is preliminary data.</text>
</comment>
<dbReference type="Gene3D" id="3.40.50.1820">
    <property type="entry name" value="alpha/beta hydrolase"/>
    <property type="match status" value="1"/>
</dbReference>
<evidence type="ECO:0000313" key="2">
    <source>
        <dbReference type="Proteomes" id="UP000051658"/>
    </source>
</evidence>
<protein>
    <submittedName>
        <fullName evidence="1">Lipase esterase</fullName>
    </submittedName>
</protein>
<dbReference type="InterPro" id="IPR029058">
    <property type="entry name" value="AB_hydrolase_fold"/>
</dbReference>
<proteinExistence type="predicted"/>
<evidence type="ECO:0000313" key="1">
    <source>
        <dbReference type="EMBL" id="KRN56900.1"/>
    </source>
</evidence>
<dbReference type="SUPFAM" id="SSF53474">
    <property type="entry name" value="alpha/beta-Hydrolases"/>
    <property type="match status" value="1"/>
</dbReference>
<dbReference type="RefSeq" id="WP_034572201.1">
    <property type="nucleotide sequence ID" value="NZ_JQBS01000017.1"/>
</dbReference>
<dbReference type="Pfam" id="PF06028">
    <property type="entry name" value="DUF915"/>
    <property type="match status" value="1"/>
</dbReference>
<dbReference type="EMBL" id="JQBS01000017">
    <property type="protein sequence ID" value="KRN56900.1"/>
    <property type="molecule type" value="Genomic_DNA"/>
</dbReference>
<sequence>MKKISLILFVFMILIGSIIFYSKWNDTTGQPKLPQKNERAKVAKKETVSESIPTIFVHGYSGTKNSFGGMIKRLTKEKVATPSLIATITSDGEITYEGEFNKKEKNPMIQILFADNKSTEENQSWWLQELMQSLKTKYGIEKVNAVGHSMGGVALTNYVTAVGINGAYPEVEKLVLIAAPINGLEIGEDGITDYDLTENGPKMQTERFANFDTLKEKIPSELAVLTIAGDKENGTKSDGSVSVASALSAKFIYQSQVTDYREMVFTGIKASHSLLHENTGVDKAVAEFLWSE</sequence>